<dbReference type="AlphaFoldDB" id="A0A8J3GKQ2"/>
<accession>A0A8J3GKQ2</accession>
<sequence length="116" mass="13094">MPIMNVKLIAAFGGIKPVPWLAWGHNNMAPRLVLHPDKIEYRLFRTRFRPYAEVALVDYRSTWRTFNVVLSFEGALTTFIGNTGEERTAREAIACLAERGCPLSERADCLLKSTPA</sequence>
<dbReference type="Proteomes" id="UP000630142">
    <property type="component" value="Unassembled WGS sequence"/>
</dbReference>
<reference evidence="1" key="1">
    <citation type="journal article" date="2014" name="Int. J. Syst. Evol. Microbiol.">
        <title>Complete genome sequence of Corynebacterium casei LMG S-19264T (=DSM 44701T), isolated from a smear-ripened cheese.</title>
        <authorList>
            <consortium name="US DOE Joint Genome Institute (JGI-PGF)"/>
            <person name="Walter F."/>
            <person name="Albersmeier A."/>
            <person name="Kalinowski J."/>
            <person name="Ruckert C."/>
        </authorList>
    </citation>
    <scope>NUCLEOTIDE SEQUENCE</scope>
    <source>
        <strain evidence="1">KCTC 42249</strain>
    </source>
</reference>
<evidence type="ECO:0000313" key="2">
    <source>
        <dbReference type="Proteomes" id="UP000630142"/>
    </source>
</evidence>
<dbReference type="EMBL" id="BMZQ01000001">
    <property type="protein sequence ID" value="GHD08486.1"/>
    <property type="molecule type" value="Genomic_DNA"/>
</dbReference>
<gene>
    <name evidence="1" type="ORF">GCM10016234_08060</name>
</gene>
<keyword evidence="2" id="KW-1185">Reference proteome</keyword>
<comment type="caution">
    <text evidence="1">The sequence shown here is derived from an EMBL/GenBank/DDBJ whole genome shotgun (WGS) entry which is preliminary data.</text>
</comment>
<name>A0A8J3GKQ2_9HYPH</name>
<reference evidence="1" key="2">
    <citation type="submission" date="2020-09" db="EMBL/GenBank/DDBJ databases">
        <authorList>
            <person name="Sun Q."/>
            <person name="Kim S."/>
        </authorList>
    </citation>
    <scope>NUCLEOTIDE SEQUENCE</scope>
    <source>
        <strain evidence="1">KCTC 42249</strain>
    </source>
</reference>
<protein>
    <submittedName>
        <fullName evidence="1">Uncharacterized protein</fullName>
    </submittedName>
</protein>
<organism evidence="1 2">
    <name type="scientific">Tianweitania populi</name>
    <dbReference type="NCBI Taxonomy" id="1607949"/>
    <lineage>
        <taxon>Bacteria</taxon>
        <taxon>Pseudomonadati</taxon>
        <taxon>Pseudomonadota</taxon>
        <taxon>Alphaproteobacteria</taxon>
        <taxon>Hyphomicrobiales</taxon>
        <taxon>Phyllobacteriaceae</taxon>
        <taxon>Tianweitania</taxon>
    </lineage>
</organism>
<evidence type="ECO:0000313" key="1">
    <source>
        <dbReference type="EMBL" id="GHD08486.1"/>
    </source>
</evidence>
<proteinExistence type="predicted"/>